<gene>
    <name evidence="1" type="ORF">PXEA_LOCUS9630</name>
</gene>
<organism evidence="1 2">
    <name type="scientific">Protopolystoma xenopodis</name>
    <dbReference type="NCBI Taxonomy" id="117903"/>
    <lineage>
        <taxon>Eukaryota</taxon>
        <taxon>Metazoa</taxon>
        <taxon>Spiralia</taxon>
        <taxon>Lophotrochozoa</taxon>
        <taxon>Platyhelminthes</taxon>
        <taxon>Monogenea</taxon>
        <taxon>Polyopisthocotylea</taxon>
        <taxon>Polystomatidea</taxon>
        <taxon>Polystomatidae</taxon>
        <taxon>Protopolystoma</taxon>
    </lineage>
</organism>
<reference evidence="1" key="1">
    <citation type="submission" date="2018-11" db="EMBL/GenBank/DDBJ databases">
        <authorList>
            <consortium name="Pathogen Informatics"/>
        </authorList>
    </citation>
    <scope>NUCLEOTIDE SEQUENCE</scope>
</reference>
<dbReference type="EMBL" id="CAAALY010027495">
    <property type="protein sequence ID" value="VEL16190.1"/>
    <property type="molecule type" value="Genomic_DNA"/>
</dbReference>
<evidence type="ECO:0000313" key="1">
    <source>
        <dbReference type="EMBL" id="VEL16190.1"/>
    </source>
</evidence>
<dbReference type="Proteomes" id="UP000784294">
    <property type="component" value="Unassembled WGS sequence"/>
</dbReference>
<name>A0A3S5FD24_9PLAT</name>
<dbReference type="AlphaFoldDB" id="A0A3S5FD24"/>
<evidence type="ECO:0000313" key="2">
    <source>
        <dbReference type="Proteomes" id="UP000784294"/>
    </source>
</evidence>
<keyword evidence="2" id="KW-1185">Reference proteome</keyword>
<sequence>MSRLFYRLSSSTITFNPQTTVDQAIVISPDDKANAASEKVLWPKHGYNEQAVAVEELSYQDLATCKDAELAKRGSLLSPAEYLVGQVLINTHLSQRLAMQRFLAGLLLASWPSSESPKLRSALSSEFHSSCSSPLGPSFLNLTLKSTLASFINIGPSPASVEARNNCVTSQADAVRQETQNIECSNGPKELVNGFHLDRLLTTGIRRRLSECLVEMIYYEEILGTLPNFRI</sequence>
<protein>
    <submittedName>
        <fullName evidence="1">Uncharacterized protein</fullName>
    </submittedName>
</protein>
<accession>A0A3S5FD24</accession>
<comment type="caution">
    <text evidence="1">The sequence shown here is derived from an EMBL/GenBank/DDBJ whole genome shotgun (WGS) entry which is preliminary data.</text>
</comment>
<proteinExistence type="predicted"/>